<feature type="signal peptide" evidence="6">
    <location>
        <begin position="1"/>
        <end position="22"/>
    </location>
</feature>
<keyword evidence="4" id="KW-0472">Membrane</keyword>
<sequence>MRAARSFVLLGSLVAGPTMAQAADLLFSPAPLQAQPQVQTSSDWIITVKGNLRAGPSYPGADDFSFIGYPSLSFRRAGTPERFSAPDDGLSFSFLEESAFRFGIVGRFQGGRYLEDDRRLAGLEKIDWAVEPGVFVEYWPVEFLRARAEIRRGFNGHEGFVADFGLDIVQKFGALTLSAGPRLALGDSEFTRTYFGVTPVEAALNGEVTAYRPSGGITSVGATAAVGYDWTDQWSTIAFVSYKHLVGDAADSPIVERFGSEHQVGVGLTVSYSFGYTP</sequence>
<dbReference type="RefSeq" id="WP_202058568.1">
    <property type="nucleotide sequence ID" value="NZ_JAEQMY010000010.1"/>
</dbReference>
<name>A0A937CWS7_9HYPH</name>
<comment type="caution">
    <text evidence="7">The sequence shown here is derived from an EMBL/GenBank/DDBJ whole genome shotgun (WGS) entry which is preliminary data.</text>
</comment>
<proteinExistence type="inferred from homology"/>
<dbReference type="PANTHER" id="PTHR38776">
    <property type="entry name" value="MLTA-INTERACTING PROTEIN-RELATED"/>
    <property type="match status" value="1"/>
</dbReference>
<protein>
    <submittedName>
        <fullName evidence="7">MipA/OmpV family protein</fullName>
    </submittedName>
</protein>
<evidence type="ECO:0000313" key="7">
    <source>
        <dbReference type="EMBL" id="MBL0404173.1"/>
    </source>
</evidence>
<keyword evidence="3 6" id="KW-0732">Signal</keyword>
<comment type="similarity">
    <text evidence="2">Belongs to the MipA/OmpV family.</text>
</comment>
<accession>A0A937CWS7</accession>
<evidence type="ECO:0000256" key="2">
    <source>
        <dbReference type="ARBA" id="ARBA00005722"/>
    </source>
</evidence>
<dbReference type="GO" id="GO:0009279">
    <property type="term" value="C:cell outer membrane"/>
    <property type="evidence" value="ECO:0007669"/>
    <property type="project" value="UniProtKB-SubCell"/>
</dbReference>
<comment type="subcellular location">
    <subcellularLocation>
        <location evidence="1">Cell outer membrane</location>
    </subcellularLocation>
</comment>
<gene>
    <name evidence="7" type="ORF">JKG68_09365</name>
</gene>
<dbReference type="Proteomes" id="UP000605848">
    <property type="component" value="Unassembled WGS sequence"/>
</dbReference>
<dbReference type="Pfam" id="PF06629">
    <property type="entry name" value="MipA"/>
    <property type="match status" value="1"/>
</dbReference>
<dbReference type="EMBL" id="JAEQMY010000010">
    <property type="protein sequence ID" value="MBL0404173.1"/>
    <property type="molecule type" value="Genomic_DNA"/>
</dbReference>
<evidence type="ECO:0000313" key="8">
    <source>
        <dbReference type="Proteomes" id="UP000605848"/>
    </source>
</evidence>
<keyword evidence="8" id="KW-1185">Reference proteome</keyword>
<evidence type="ECO:0000256" key="1">
    <source>
        <dbReference type="ARBA" id="ARBA00004442"/>
    </source>
</evidence>
<evidence type="ECO:0000256" key="3">
    <source>
        <dbReference type="ARBA" id="ARBA00022729"/>
    </source>
</evidence>
<keyword evidence="5" id="KW-0998">Cell outer membrane</keyword>
<feature type="chain" id="PRO_5037508877" evidence="6">
    <location>
        <begin position="23"/>
        <end position="278"/>
    </location>
</feature>
<dbReference type="AlphaFoldDB" id="A0A937CWS7"/>
<organism evidence="7 8">
    <name type="scientific">Microvirga aerilata</name>
    <dbReference type="NCBI Taxonomy" id="670292"/>
    <lineage>
        <taxon>Bacteria</taxon>
        <taxon>Pseudomonadati</taxon>
        <taxon>Pseudomonadota</taxon>
        <taxon>Alphaproteobacteria</taxon>
        <taxon>Hyphomicrobiales</taxon>
        <taxon>Methylobacteriaceae</taxon>
        <taxon>Microvirga</taxon>
    </lineage>
</organism>
<dbReference type="InterPro" id="IPR010583">
    <property type="entry name" value="MipA"/>
</dbReference>
<evidence type="ECO:0000256" key="6">
    <source>
        <dbReference type="SAM" id="SignalP"/>
    </source>
</evidence>
<reference evidence="7" key="1">
    <citation type="submission" date="2021-01" db="EMBL/GenBank/DDBJ databases">
        <title>Microvirga sp.</title>
        <authorList>
            <person name="Kim M.K."/>
        </authorList>
    </citation>
    <scope>NUCLEOTIDE SEQUENCE</scope>
    <source>
        <strain evidence="7">5420S-16</strain>
    </source>
</reference>
<evidence type="ECO:0000256" key="5">
    <source>
        <dbReference type="ARBA" id="ARBA00023237"/>
    </source>
</evidence>
<dbReference type="PANTHER" id="PTHR38776:SF1">
    <property type="entry name" value="MLTA-INTERACTING PROTEIN-RELATED"/>
    <property type="match status" value="1"/>
</dbReference>
<evidence type="ECO:0000256" key="4">
    <source>
        <dbReference type="ARBA" id="ARBA00023136"/>
    </source>
</evidence>